<evidence type="ECO:0000256" key="6">
    <source>
        <dbReference type="ARBA" id="ARBA00023004"/>
    </source>
</evidence>
<keyword evidence="7" id="KW-0406">Ion transport</keyword>
<dbReference type="Gene3D" id="2.40.170.20">
    <property type="entry name" value="TonB-dependent receptor, beta-barrel domain"/>
    <property type="match status" value="1"/>
</dbReference>
<dbReference type="STRING" id="758820.SAMN00777080_1496"/>
<keyword evidence="8 12" id="KW-0798">TonB box</keyword>
<feature type="domain" description="TonB-dependent receptor-like beta-barrel" evidence="13">
    <location>
        <begin position="343"/>
        <end position="721"/>
    </location>
</feature>
<evidence type="ECO:0000256" key="9">
    <source>
        <dbReference type="ARBA" id="ARBA00023136"/>
    </source>
</evidence>
<sequence>MLAFSNLIYFSMKLTLWIFILLLPIVTHGQNQLAVVDKLTKKPIPGVVVKIQGQSNQISDSSGEISLNIINPTLLVFSHISYESLSILVQPDENLSVELVPALSSLNEVVVVGFESERSLVHQAGSISKIFEHELYRFNENSVLSAFNTKPGIRVEERAPGSYRVSIRGSSLRSPFGVRNVKVYWNDIPFTSPDGTTALNILDLSNIQNTEIIKGPAGSIYGAGNGGVISLESRKTVSENCFSSDLGIGDFGLLRYRLGIDQKIEKGGINASYVHQKSDGYREHNALDRKVFQLALHANPSEKQSLSTQILYSDLFYQIPGALNQAQVDEDRTQARPGSVAQNSSIAQKTLYGTFSHKIDLGEKWNNSTAVYVNTTDFENPFILDYKKETAFSYGGRSKFSYKDTWGKIPVQIVAGGEYQYGKTLAQNFGNRQGQADTIRFSDDLVTTQAFLFQQIEIEWTQKVLMTLGLSQNFGRYDINRTVDASRNDPSSNSKVFDPNIIPRLALVYKINNSSGVHGSISSGFSPPTIAEVRTNEGSINLDLEAERGVNYELGYRGTFGILNIDVAAFYFKLDQTITTFTNPEGVVLFRNAGQTDQKGLEVNLDYALFRSQSTLVQEVKLNHAFTGHYFRFSDFESGGNDFSGNQLTGVSPNILVNLLDIKTKLGFYFNVTHQFVDRIPLNDANTVFQDPYNLVGGRFGWRNTVGSKWDFEAYGGVDNLLDEDYSLGNDLNAFANRFFQPAPGINWYGGVKVGFRY</sequence>
<keyword evidence="2 11" id="KW-0813">Transport</keyword>
<reference evidence="16" key="1">
    <citation type="submission" date="2017-04" db="EMBL/GenBank/DDBJ databases">
        <authorList>
            <person name="Varghese N."/>
            <person name="Submissions S."/>
        </authorList>
    </citation>
    <scope>NUCLEOTIDE SEQUENCE [LARGE SCALE GENOMIC DNA]</scope>
    <source>
        <strain evidence="16">DSM 16537</strain>
    </source>
</reference>
<dbReference type="PANTHER" id="PTHR32552:SF81">
    <property type="entry name" value="TONB-DEPENDENT OUTER MEMBRANE RECEPTOR"/>
    <property type="match status" value="1"/>
</dbReference>
<name>A0A1W2H1V0_9BACT</name>
<keyword evidence="10 11" id="KW-0998">Cell outer membrane</keyword>
<dbReference type="AlphaFoldDB" id="A0A1W2H1V0"/>
<dbReference type="InterPro" id="IPR037066">
    <property type="entry name" value="Plug_dom_sf"/>
</dbReference>
<keyword evidence="5 11" id="KW-0812">Transmembrane</keyword>
<dbReference type="PROSITE" id="PS52016">
    <property type="entry name" value="TONB_DEPENDENT_REC_3"/>
    <property type="match status" value="1"/>
</dbReference>
<evidence type="ECO:0000256" key="11">
    <source>
        <dbReference type="PROSITE-ProRule" id="PRU01360"/>
    </source>
</evidence>
<keyword evidence="4" id="KW-0410">Iron transport</keyword>
<dbReference type="SUPFAM" id="SSF49464">
    <property type="entry name" value="Carboxypeptidase regulatory domain-like"/>
    <property type="match status" value="1"/>
</dbReference>
<evidence type="ECO:0000259" key="14">
    <source>
        <dbReference type="Pfam" id="PF07715"/>
    </source>
</evidence>
<dbReference type="InterPro" id="IPR008969">
    <property type="entry name" value="CarboxyPept-like_regulatory"/>
</dbReference>
<dbReference type="Gene3D" id="2.170.130.10">
    <property type="entry name" value="TonB-dependent receptor, plug domain"/>
    <property type="match status" value="1"/>
</dbReference>
<dbReference type="SUPFAM" id="SSF56935">
    <property type="entry name" value="Porins"/>
    <property type="match status" value="1"/>
</dbReference>
<dbReference type="PANTHER" id="PTHR32552">
    <property type="entry name" value="FERRICHROME IRON RECEPTOR-RELATED"/>
    <property type="match status" value="1"/>
</dbReference>
<dbReference type="GO" id="GO:0009279">
    <property type="term" value="C:cell outer membrane"/>
    <property type="evidence" value="ECO:0007669"/>
    <property type="project" value="UniProtKB-SubCell"/>
</dbReference>
<evidence type="ECO:0000256" key="4">
    <source>
        <dbReference type="ARBA" id="ARBA00022496"/>
    </source>
</evidence>
<evidence type="ECO:0000313" key="16">
    <source>
        <dbReference type="Proteomes" id="UP000192333"/>
    </source>
</evidence>
<evidence type="ECO:0000256" key="10">
    <source>
        <dbReference type="ARBA" id="ARBA00023237"/>
    </source>
</evidence>
<keyword evidence="9 11" id="KW-0472">Membrane</keyword>
<evidence type="ECO:0000256" key="3">
    <source>
        <dbReference type="ARBA" id="ARBA00022452"/>
    </source>
</evidence>
<dbReference type="InterPro" id="IPR036942">
    <property type="entry name" value="Beta-barrel_TonB_sf"/>
</dbReference>
<feature type="domain" description="TonB-dependent receptor plug" evidence="14">
    <location>
        <begin position="123"/>
        <end position="227"/>
    </location>
</feature>
<dbReference type="Pfam" id="PF00593">
    <property type="entry name" value="TonB_dep_Rec_b-barrel"/>
    <property type="match status" value="1"/>
</dbReference>
<dbReference type="InterPro" id="IPR012910">
    <property type="entry name" value="Plug_dom"/>
</dbReference>
<evidence type="ECO:0000256" key="8">
    <source>
        <dbReference type="ARBA" id="ARBA00023077"/>
    </source>
</evidence>
<keyword evidence="6" id="KW-0408">Iron</keyword>
<evidence type="ECO:0000259" key="13">
    <source>
        <dbReference type="Pfam" id="PF00593"/>
    </source>
</evidence>
<dbReference type="EMBL" id="LT838813">
    <property type="protein sequence ID" value="SMD42925.1"/>
    <property type="molecule type" value="Genomic_DNA"/>
</dbReference>
<dbReference type="Proteomes" id="UP000192333">
    <property type="component" value="Chromosome I"/>
</dbReference>
<keyword evidence="16" id="KW-1185">Reference proteome</keyword>
<dbReference type="Pfam" id="PF07715">
    <property type="entry name" value="Plug"/>
    <property type="match status" value="1"/>
</dbReference>
<evidence type="ECO:0000256" key="1">
    <source>
        <dbReference type="ARBA" id="ARBA00004571"/>
    </source>
</evidence>
<evidence type="ECO:0000256" key="12">
    <source>
        <dbReference type="RuleBase" id="RU003357"/>
    </source>
</evidence>
<gene>
    <name evidence="15" type="ORF">SAMN00777080_1496</name>
</gene>
<accession>A0A1W2H1V0</accession>
<evidence type="ECO:0000313" key="15">
    <source>
        <dbReference type="EMBL" id="SMD42925.1"/>
    </source>
</evidence>
<protein>
    <submittedName>
        <fullName evidence="15">Iron complex outermembrane recepter protein</fullName>
    </submittedName>
</protein>
<evidence type="ECO:0000256" key="5">
    <source>
        <dbReference type="ARBA" id="ARBA00022692"/>
    </source>
</evidence>
<keyword evidence="3 11" id="KW-1134">Transmembrane beta strand</keyword>
<proteinExistence type="inferred from homology"/>
<dbReference type="Pfam" id="PF13715">
    <property type="entry name" value="CarbopepD_reg_2"/>
    <property type="match status" value="1"/>
</dbReference>
<dbReference type="InterPro" id="IPR000531">
    <property type="entry name" value="Beta-barrel_TonB"/>
</dbReference>
<comment type="similarity">
    <text evidence="11 12">Belongs to the TonB-dependent receptor family.</text>
</comment>
<dbReference type="InterPro" id="IPR039426">
    <property type="entry name" value="TonB-dep_rcpt-like"/>
</dbReference>
<organism evidence="15 16">
    <name type="scientific">Aquiflexum balticum DSM 16537</name>
    <dbReference type="NCBI Taxonomy" id="758820"/>
    <lineage>
        <taxon>Bacteria</taxon>
        <taxon>Pseudomonadati</taxon>
        <taxon>Bacteroidota</taxon>
        <taxon>Cytophagia</taxon>
        <taxon>Cytophagales</taxon>
        <taxon>Cyclobacteriaceae</taxon>
        <taxon>Aquiflexum</taxon>
    </lineage>
</organism>
<comment type="subcellular location">
    <subcellularLocation>
        <location evidence="1 11">Cell outer membrane</location>
        <topology evidence="1 11">Multi-pass membrane protein</topology>
    </subcellularLocation>
</comment>
<evidence type="ECO:0000256" key="2">
    <source>
        <dbReference type="ARBA" id="ARBA00022448"/>
    </source>
</evidence>
<evidence type="ECO:0000256" key="7">
    <source>
        <dbReference type="ARBA" id="ARBA00023065"/>
    </source>
</evidence>
<dbReference type="GO" id="GO:0006826">
    <property type="term" value="P:iron ion transport"/>
    <property type="evidence" value="ECO:0007669"/>
    <property type="project" value="UniProtKB-KW"/>
</dbReference>